<evidence type="ECO:0000256" key="3">
    <source>
        <dbReference type="ARBA" id="ARBA00023157"/>
    </source>
</evidence>
<dbReference type="Gene3D" id="4.10.400.10">
    <property type="entry name" value="Low-density Lipoprotein Receptor"/>
    <property type="match status" value="1"/>
</dbReference>
<dbReference type="PANTHER" id="PTHR47247:SF1">
    <property type="entry name" value="KUNITZ-TYPE PROTEASE INHIBITOR 2"/>
    <property type="match status" value="1"/>
</dbReference>
<dbReference type="FunFam" id="4.10.410.10:FF:000004">
    <property type="entry name" value="Tissue factor pathway inhibitor"/>
    <property type="match status" value="1"/>
</dbReference>
<evidence type="ECO:0000256" key="6">
    <source>
        <dbReference type="SAM" id="SignalP"/>
    </source>
</evidence>
<keyword evidence="2" id="KW-0722">Serine protease inhibitor</keyword>
<dbReference type="AlphaFoldDB" id="A0A8T2JZ10"/>
<dbReference type="InterPro" id="IPR020901">
    <property type="entry name" value="Prtase_inh_Kunz-CS"/>
</dbReference>
<feature type="domain" description="BPTI/Kunitz inhibitor" evidence="7">
    <location>
        <begin position="117"/>
        <end position="167"/>
    </location>
</feature>
<dbReference type="InterPro" id="IPR011106">
    <property type="entry name" value="MANSC_N"/>
</dbReference>
<keyword evidence="9" id="KW-1185">Reference proteome</keyword>
<dbReference type="InterPro" id="IPR036055">
    <property type="entry name" value="LDL_receptor-like_sf"/>
</dbReference>
<dbReference type="Pfam" id="PF00014">
    <property type="entry name" value="Kunitz_BPTI"/>
    <property type="match status" value="3"/>
</dbReference>
<dbReference type="SMART" id="SM00131">
    <property type="entry name" value="KU"/>
    <property type="match status" value="3"/>
</dbReference>
<protein>
    <recommendedName>
        <fullName evidence="7">BPTI/Kunitz inhibitor domain-containing protein</fullName>
    </recommendedName>
</protein>
<dbReference type="EMBL" id="JAACNH010000003">
    <property type="protein sequence ID" value="KAG8448734.1"/>
    <property type="molecule type" value="Genomic_DNA"/>
</dbReference>
<feature type="domain" description="BPTI/Kunitz inhibitor" evidence="7">
    <location>
        <begin position="235"/>
        <end position="285"/>
    </location>
</feature>
<feature type="disulfide bond" evidence="4">
    <location>
        <begin position="217"/>
        <end position="232"/>
    </location>
</feature>
<dbReference type="InterPro" id="IPR002172">
    <property type="entry name" value="LDrepeatLR_classA_rpt"/>
</dbReference>
<keyword evidence="5" id="KW-0472">Membrane</keyword>
<dbReference type="GO" id="GO:0004867">
    <property type="term" value="F:serine-type endopeptidase inhibitor activity"/>
    <property type="evidence" value="ECO:0007669"/>
    <property type="project" value="UniProtKB-KW"/>
</dbReference>
<dbReference type="Gene3D" id="4.10.410.10">
    <property type="entry name" value="Pancreatic trypsin inhibitor Kunitz domain"/>
    <property type="match status" value="3"/>
</dbReference>
<dbReference type="InterPro" id="IPR002223">
    <property type="entry name" value="Kunitz_BPTI"/>
</dbReference>
<evidence type="ECO:0000256" key="4">
    <source>
        <dbReference type="PROSITE-ProRule" id="PRU00124"/>
    </source>
</evidence>
<feature type="domain" description="BPTI/Kunitz inhibitor" evidence="7">
    <location>
        <begin position="307"/>
        <end position="357"/>
    </location>
</feature>
<keyword evidence="1" id="KW-0646">Protease inhibitor</keyword>
<keyword evidence="3 4" id="KW-1015">Disulfide bond</keyword>
<evidence type="ECO:0000256" key="2">
    <source>
        <dbReference type="ARBA" id="ARBA00022900"/>
    </source>
</evidence>
<dbReference type="CDD" id="cd00112">
    <property type="entry name" value="LDLa"/>
    <property type="match status" value="1"/>
</dbReference>
<keyword evidence="5" id="KW-0812">Transmembrane</keyword>
<reference evidence="8" key="1">
    <citation type="thesis" date="2020" institute="ProQuest LLC" country="789 East Eisenhower Parkway, Ann Arbor, MI, USA">
        <title>Comparative Genomics and Chromosome Evolution.</title>
        <authorList>
            <person name="Mudd A.B."/>
        </authorList>
    </citation>
    <scope>NUCLEOTIDE SEQUENCE</scope>
    <source>
        <strain evidence="8">Female2</strain>
        <tissue evidence="8">Blood</tissue>
    </source>
</reference>
<dbReference type="PRINTS" id="PR00759">
    <property type="entry name" value="BASICPTASE"/>
</dbReference>
<proteinExistence type="predicted"/>
<evidence type="ECO:0000313" key="9">
    <source>
        <dbReference type="Proteomes" id="UP000812440"/>
    </source>
</evidence>
<keyword evidence="6" id="KW-0732">Signal</keyword>
<dbReference type="PROSITE" id="PS00280">
    <property type="entry name" value="BPTI_KUNITZ_1"/>
    <property type="match status" value="1"/>
</dbReference>
<organism evidence="8 9">
    <name type="scientific">Hymenochirus boettgeri</name>
    <name type="common">Congo dwarf clawed frog</name>
    <dbReference type="NCBI Taxonomy" id="247094"/>
    <lineage>
        <taxon>Eukaryota</taxon>
        <taxon>Metazoa</taxon>
        <taxon>Chordata</taxon>
        <taxon>Craniata</taxon>
        <taxon>Vertebrata</taxon>
        <taxon>Euteleostomi</taxon>
        <taxon>Amphibia</taxon>
        <taxon>Batrachia</taxon>
        <taxon>Anura</taxon>
        <taxon>Pipoidea</taxon>
        <taxon>Pipidae</taxon>
        <taxon>Pipinae</taxon>
        <taxon>Hymenochirus</taxon>
    </lineage>
</organism>
<accession>A0A8T2JZ10</accession>
<dbReference type="PANTHER" id="PTHR47247">
    <property type="entry name" value="KUNITZ-TYPE PROTEASE INHIBITOR 2"/>
    <property type="match status" value="1"/>
</dbReference>
<dbReference type="SUPFAM" id="SSF57424">
    <property type="entry name" value="LDL receptor-like module"/>
    <property type="match status" value="1"/>
</dbReference>
<dbReference type="PROSITE" id="PS50068">
    <property type="entry name" value="LDLRA_2"/>
    <property type="match status" value="1"/>
</dbReference>
<keyword evidence="5" id="KW-1133">Transmembrane helix</keyword>
<feature type="chain" id="PRO_5035887377" description="BPTI/Kunitz inhibitor domain-containing protein" evidence="6">
    <location>
        <begin position="18"/>
        <end position="433"/>
    </location>
</feature>
<dbReference type="Proteomes" id="UP000812440">
    <property type="component" value="Chromosome 8_10"/>
</dbReference>
<dbReference type="FunFam" id="4.10.410.10:FF:000006">
    <property type="entry name" value="Serine peptidase inhibitor, Kunitz type 1"/>
    <property type="match status" value="1"/>
</dbReference>
<evidence type="ECO:0000256" key="5">
    <source>
        <dbReference type="SAM" id="Phobius"/>
    </source>
</evidence>
<evidence type="ECO:0000313" key="8">
    <source>
        <dbReference type="EMBL" id="KAG8448734.1"/>
    </source>
</evidence>
<dbReference type="SMART" id="SM00192">
    <property type="entry name" value="LDLa"/>
    <property type="match status" value="1"/>
</dbReference>
<name>A0A8T2JZ10_9PIPI</name>
<dbReference type="InterPro" id="IPR036880">
    <property type="entry name" value="Kunitz_BPTI_sf"/>
</dbReference>
<evidence type="ECO:0000256" key="1">
    <source>
        <dbReference type="ARBA" id="ARBA00022690"/>
    </source>
</evidence>
<dbReference type="Pfam" id="PF00057">
    <property type="entry name" value="Ldl_recept_a"/>
    <property type="match status" value="1"/>
</dbReference>
<dbReference type="SUPFAM" id="SSF57362">
    <property type="entry name" value="BPTI-like"/>
    <property type="match status" value="3"/>
</dbReference>
<sequence length="433" mass="47540">MAWVAGLFLLLFPLALAQVQANLEFEVLDGFGPPEIGSPAREAIAELNTPDGANSEQECWDRCNEVPQCHLAVMSDRCYLFSCLNNGFNMCELQAKEGARCYSKKNIGPSPTQKDFCLADADTGPCRAYFERWWFNSETQSCRNFTWGGCKGNLNNHFSEDACIKKCSGVKGEKSNVILPPSKRMVEALSLQTCFGNCTTEQFMCQDGCCVASSQRCDGYKQCSDGSDEVSCDACTGKGVTGSCRASFTRWYFDAETKACLSFTYGGCGGTENNHKSHKECMDKCIASKPQPLKVQPSKNGSFKEYCAAPSVAGPCRASFPRWYYDTATGTCVKFTFGGCHGNKNNYLSLDDCVTNCVGRSEDDDHSADHTAMHRPITVVLLPVLLAIMAAILLAVMIVFFVKMARNQREAAIGAMWSPIDDKECLMNNAYTL</sequence>
<feature type="signal peptide" evidence="6">
    <location>
        <begin position="1"/>
        <end position="17"/>
    </location>
</feature>
<feature type="transmembrane region" description="Helical" evidence="5">
    <location>
        <begin position="380"/>
        <end position="402"/>
    </location>
</feature>
<feature type="disulfide bond" evidence="4">
    <location>
        <begin position="205"/>
        <end position="223"/>
    </location>
</feature>
<comment type="caution">
    <text evidence="8">The sequence shown here is derived from an EMBL/GenBank/DDBJ whole genome shotgun (WGS) entry which is preliminary data.</text>
</comment>
<dbReference type="SMART" id="SM00765">
    <property type="entry name" value="MANEC"/>
    <property type="match status" value="1"/>
</dbReference>
<evidence type="ECO:0000259" key="7">
    <source>
        <dbReference type="PROSITE" id="PS50279"/>
    </source>
</evidence>
<dbReference type="OrthoDB" id="196393at2759"/>
<feature type="disulfide bond" evidence="4">
    <location>
        <begin position="198"/>
        <end position="210"/>
    </location>
</feature>
<gene>
    <name evidence="8" type="ORF">GDO86_015704</name>
</gene>
<dbReference type="PROSITE" id="PS50279">
    <property type="entry name" value="BPTI_KUNITZ_2"/>
    <property type="match status" value="3"/>
</dbReference>